<protein>
    <recommendedName>
        <fullName evidence="4">Polyphosphate kinase-2-related domain-containing protein</fullName>
    </recommendedName>
</protein>
<dbReference type="NCBIfam" id="TIGR03709">
    <property type="entry name" value="PPK2_rel_1"/>
    <property type="match status" value="1"/>
</dbReference>
<dbReference type="InterPro" id="IPR022488">
    <property type="entry name" value="PPK2-related"/>
</dbReference>
<evidence type="ECO:0000313" key="5">
    <source>
        <dbReference type="EMBL" id="KGM35959.1"/>
    </source>
</evidence>
<dbReference type="RefSeq" id="WP_034830996.1">
    <property type="nucleotide sequence ID" value="NZ_JANX01000004.1"/>
</dbReference>
<dbReference type="Gene3D" id="3.40.50.300">
    <property type="entry name" value="P-loop containing nucleotide triphosphate hydrolases"/>
    <property type="match status" value="1"/>
</dbReference>
<sequence length="292" mass="33576">MVKLGKLAKRYRIEDGEGFRLKDWDPGDTAWLDDKVVAQEALADSVARLAEMQDKLYAQDHWSVLLIFQAMDAAGKDSTIKHVMSGINPQGCQVTAFKQPSAGELDHDFMWRTTRHLPERGRIGIFNRSYYEEVLVVRVHSGVLGNQRIPPKLVTKKIWKERFEDISAFERYLARNGTLILKFFLNVSREEQKKRFLDRLNEPEKHWKFQPSDVAERQLWPDYMKAYEEMIRATAAPHAPWHVIPADNKWFTRLAVAAAVVDAMDGLDLAYPKVEPGISEKLQAARAALENE</sequence>
<evidence type="ECO:0000256" key="1">
    <source>
        <dbReference type="ARBA" id="ARBA00009924"/>
    </source>
</evidence>
<dbReference type="EMBL" id="JANX01000004">
    <property type="protein sequence ID" value="KGM35959.1"/>
    <property type="molecule type" value="Genomic_DNA"/>
</dbReference>
<dbReference type="SUPFAM" id="SSF52540">
    <property type="entry name" value="P-loop containing nucleoside triphosphate hydrolases"/>
    <property type="match status" value="1"/>
</dbReference>
<organism evidence="5 6">
    <name type="scientific">Inquilinus limosus MP06</name>
    <dbReference type="NCBI Taxonomy" id="1398085"/>
    <lineage>
        <taxon>Bacteria</taxon>
        <taxon>Pseudomonadati</taxon>
        <taxon>Pseudomonadota</taxon>
        <taxon>Alphaproteobacteria</taxon>
        <taxon>Rhodospirillales</taxon>
        <taxon>Rhodospirillaceae</taxon>
        <taxon>Inquilinus</taxon>
    </lineage>
</organism>
<dbReference type="PANTHER" id="PTHR34383:SF3">
    <property type="entry name" value="POLYPHOSPHATE:AMP PHOSPHOTRANSFERASE"/>
    <property type="match status" value="1"/>
</dbReference>
<reference evidence="5 6" key="1">
    <citation type="submission" date="2014-01" db="EMBL/GenBank/DDBJ databases">
        <title>Genome sequence determination for a cystic fibrosis isolate, Inquilinus limosus.</title>
        <authorList>
            <person name="Pino M."/>
            <person name="Di Conza J."/>
            <person name="Gutkind G."/>
        </authorList>
    </citation>
    <scope>NUCLEOTIDE SEQUENCE [LARGE SCALE GENOMIC DNA]</scope>
    <source>
        <strain evidence="5 6">MP06</strain>
    </source>
</reference>
<dbReference type="PIRSF" id="PIRSF028756">
    <property type="entry name" value="PPK2_prd"/>
    <property type="match status" value="1"/>
</dbReference>
<keyword evidence="2" id="KW-0808">Transferase</keyword>
<dbReference type="OrthoDB" id="9775224at2"/>
<keyword evidence="3" id="KW-0418">Kinase</keyword>
<comment type="caution">
    <text evidence="5">The sequence shown here is derived from an EMBL/GenBank/DDBJ whole genome shotgun (WGS) entry which is preliminary data.</text>
</comment>
<dbReference type="InterPro" id="IPR022300">
    <property type="entry name" value="PPK2-rel_1"/>
</dbReference>
<dbReference type="Proteomes" id="UP000029995">
    <property type="component" value="Unassembled WGS sequence"/>
</dbReference>
<evidence type="ECO:0000259" key="4">
    <source>
        <dbReference type="Pfam" id="PF03976"/>
    </source>
</evidence>
<dbReference type="InterPro" id="IPR016898">
    <property type="entry name" value="Polyphosphate_phosphotransfera"/>
</dbReference>
<gene>
    <name evidence="5" type="ORF">P409_01230</name>
</gene>
<dbReference type="Pfam" id="PF03976">
    <property type="entry name" value="PPK2"/>
    <property type="match status" value="1"/>
</dbReference>
<evidence type="ECO:0000313" key="6">
    <source>
        <dbReference type="Proteomes" id="UP000029995"/>
    </source>
</evidence>
<evidence type="ECO:0000256" key="2">
    <source>
        <dbReference type="ARBA" id="ARBA00022679"/>
    </source>
</evidence>
<dbReference type="PANTHER" id="PTHR34383">
    <property type="entry name" value="POLYPHOSPHATE:AMP PHOSPHOTRANSFERASE-RELATED"/>
    <property type="match status" value="1"/>
</dbReference>
<evidence type="ECO:0000256" key="3">
    <source>
        <dbReference type="ARBA" id="ARBA00022777"/>
    </source>
</evidence>
<name>A0A0A0DCW0_9PROT</name>
<dbReference type="GO" id="GO:0008976">
    <property type="term" value="F:polyphosphate kinase activity"/>
    <property type="evidence" value="ECO:0007669"/>
    <property type="project" value="InterPro"/>
</dbReference>
<dbReference type="InterPro" id="IPR027417">
    <property type="entry name" value="P-loop_NTPase"/>
</dbReference>
<dbReference type="AlphaFoldDB" id="A0A0A0DCW0"/>
<comment type="similarity">
    <text evidence="1">Belongs to the polyphosphate kinase 2 (PPK2) family. Class I subfamily.</text>
</comment>
<accession>A0A0A0DCW0</accession>
<proteinExistence type="inferred from homology"/>
<feature type="domain" description="Polyphosphate kinase-2-related" evidence="4">
    <location>
        <begin position="35"/>
        <end position="266"/>
    </location>
</feature>
<dbReference type="GO" id="GO:0006797">
    <property type="term" value="P:polyphosphate metabolic process"/>
    <property type="evidence" value="ECO:0007669"/>
    <property type="project" value="InterPro"/>
</dbReference>